<dbReference type="RefSeq" id="WP_367955296.1">
    <property type="nucleotide sequence ID" value="NZ_JBDPGJ010000004.1"/>
</dbReference>
<accession>A0ABV3SKV6</accession>
<dbReference type="Proteomes" id="UP001556692">
    <property type="component" value="Unassembled WGS sequence"/>
</dbReference>
<evidence type="ECO:0000313" key="2">
    <source>
        <dbReference type="Proteomes" id="UP001556692"/>
    </source>
</evidence>
<dbReference type="SUPFAM" id="SSF54593">
    <property type="entry name" value="Glyoxalase/Bleomycin resistance protein/Dihydroxybiphenyl dioxygenase"/>
    <property type="match status" value="1"/>
</dbReference>
<sequence length="178" mass="19911">MSHVFGAAGQTGLIVRDIDSALKHWIALGVGPWFYRDRIDFRDFTYRDQACDVEVSVALANSGAMQFELIQPRNDARSIYNDFLRSGREGIHHLGFLTRTFDADKARYDSLGMRPVMRCRVGDSPDCILFYEPSGTDGVAAEIIELSGGKGRVFDRIRQAADGWSGDRPIRDFAEVMG</sequence>
<keyword evidence="2" id="KW-1185">Reference proteome</keyword>
<dbReference type="Pfam" id="PF13669">
    <property type="entry name" value="Glyoxalase_4"/>
    <property type="match status" value="1"/>
</dbReference>
<name>A0ABV3SKV6_9HYPH</name>
<dbReference type="EMBL" id="JBDPGJ010000004">
    <property type="protein sequence ID" value="MEX0407415.1"/>
    <property type="molecule type" value="Genomic_DNA"/>
</dbReference>
<protein>
    <submittedName>
        <fullName evidence="1">VOC family protein</fullName>
    </submittedName>
</protein>
<comment type="caution">
    <text evidence="1">The sequence shown here is derived from an EMBL/GenBank/DDBJ whole genome shotgun (WGS) entry which is preliminary data.</text>
</comment>
<proteinExistence type="predicted"/>
<dbReference type="InterPro" id="IPR029068">
    <property type="entry name" value="Glyas_Bleomycin-R_OHBP_Dase"/>
</dbReference>
<dbReference type="Gene3D" id="3.10.180.10">
    <property type="entry name" value="2,3-Dihydroxybiphenyl 1,2-Dioxygenase, domain 1"/>
    <property type="match status" value="1"/>
</dbReference>
<reference evidence="1 2" key="1">
    <citation type="submission" date="2024-05" db="EMBL/GenBank/DDBJ databases">
        <authorList>
            <person name="Jiang F."/>
        </authorList>
    </citation>
    <scope>NUCLEOTIDE SEQUENCE [LARGE SCALE GENOMIC DNA]</scope>
    <source>
        <strain evidence="1 2">LZ166</strain>
    </source>
</reference>
<evidence type="ECO:0000313" key="1">
    <source>
        <dbReference type="EMBL" id="MEX0407415.1"/>
    </source>
</evidence>
<gene>
    <name evidence="1" type="ORF">ABGN05_17285</name>
</gene>
<organism evidence="1 2">
    <name type="scientific">Aquibium pacificus</name>
    <dbReference type="NCBI Taxonomy" id="3153579"/>
    <lineage>
        <taxon>Bacteria</taxon>
        <taxon>Pseudomonadati</taxon>
        <taxon>Pseudomonadota</taxon>
        <taxon>Alphaproteobacteria</taxon>
        <taxon>Hyphomicrobiales</taxon>
        <taxon>Phyllobacteriaceae</taxon>
        <taxon>Aquibium</taxon>
    </lineage>
</organism>